<feature type="region of interest" description="Disordered" evidence="1">
    <location>
        <begin position="1"/>
        <end position="60"/>
    </location>
</feature>
<dbReference type="RefSeq" id="WP_131149796.1">
    <property type="nucleotide sequence ID" value="NZ_SJTG01000001.1"/>
</dbReference>
<dbReference type="Proteomes" id="UP000291822">
    <property type="component" value="Unassembled WGS sequence"/>
</dbReference>
<proteinExistence type="predicted"/>
<comment type="caution">
    <text evidence="2">The sequence shown here is derived from an EMBL/GenBank/DDBJ whole genome shotgun (WGS) entry which is preliminary data.</text>
</comment>
<gene>
    <name evidence="2" type="ORF">EZM97_09160</name>
</gene>
<evidence type="ECO:0000313" key="3">
    <source>
        <dbReference type="Proteomes" id="UP000291822"/>
    </source>
</evidence>
<organism evidence="2 3">
    <name type="scientific">Dyella soli</name>
    <dbReference type="NCBI Taxonomy" id="522319"/>
    <lineage>
        <taxon>Bacteria</taxon>
        <taxon>Pseudomonadati</taxon>
        <taxon>Pseudomonadota</taxon>
        <taxon>Gammaproteobacteria</taxon>
        <taxon>Lysobacterales</taxon>
        <taxon>Rhodanobacteraceae</taxon>
        <taxon>Dyella</taxon>
    </lineage>
</organism>
<evidence type="ECO:0000313" key="2">
    <source>
        <dbReference type="EMBL" id="TCI13420.1"/>
    </source>
</evidence>
<accession>A0A4R0Z4W3</accession>
<name>A0A4R0Z4W3_9GAMM</name>
<reference evidence="2 3" key="1">
    <citation type="submission" date="2019-02" db="EMBL/GenBank/DDBJ databases">
        <title>Dyella amyloliquefaciens sp. nov., isolated from forest soil.</title>
        <authorList>
            <person name="Gao Z.-H."/>
            <person name="Qiu L.-H."/>
        </authorList>
    </citation>
    <scope>NUCLEOTIDE SEQUENCE [LARGE SCALE GENOMIC DNA]</scope>
    <source>
        <strain evidence="2 3">KACC 12747</strain>
    </source>
</reference>
<feature type="compositionally biased region" description="Polar residues" evidence="1">
    <location>
        <begin position="7"/>
        <end position="52"/>
    </location>
</feature>
<dbReference type="EMBL" id="SJTG01000001">
    <property type="protein sequence ID" value="TCI13420.1"/>
    <property type="molecule type" value="Genomic_DNA"/>
</dbReference>
<keyword evidence="3" id="KW-1185">Reference proteome</keyword>
<evidence type="ECO:0000256" key="1">
    <source>
        <dbReference type="SAM" id="MobiDB-lite"/>
    </source>
</evidence>
<sequence>MQLAGITGSSGVAHINSSLASDGNATPSEPAQNLRSATQTEQGSKASSTGSSVDGPIEMLKKSIERLQKQLAELQRQLAHAVQTHRKDEGPDATVMALQSQIASVTAALQKAVAALAELMMSAGSQASGALVNTSA</sequence>
<dbReference type="AlphaFoldDB" id="A0A4R0Z4W3"/>
<protein>
    <submittedName>
        <fullName evidence="2">Uncharacterized protein</fullName>
    </submittedName>
</protein>